<evidence type="ECO:0000313" key="3">
    <source>
        <dbReference type="Proteomes" id="UP001232148"/>
    </source>
</evidence>
<feature type="region of interest" description="Disordered" evidence="1">
    <location>
        <begin position="158"/>
        <end position="180"/>
    </location>
</feature>
<dbReference type="Proteomes" id="UP001232148">
    <property type="component" value="Unassembled WGS sequence"/>
</dbReference>
<organism evidence="2 3">
    <name type="scientific">Colletotrichum zoysiae</name>
    <dbReference type="NCBI Taxonomy" id="1216348"/>
    <lineage>
        <taxon>Eukaryota</taxon>
        <taxon>Fungi</taxon>
        <taxon>Dikarya</taxon>
        <taxon>Ascomycota</taxon>
        <taxon>Pezizomycotina</taxon>
        <taxon>Sordariomycetes</taxon>
        <taxon>Hypocreomycetidae</taxon>
        <taxon>Glomerellales</taxon>
        <taxon>Glomerellaceae</taxon>
        <taxon>Colletotrichum</taxon>
        <taxon>Colletotrichum graminicola species complex</taxon>
    </lineage>
</organism>
<gene>
    <name evidence="2" type="ORF">LX32DRAFT_227791</name>
</gene>
<proteinExistence type="predicted"/>
<reference evidence="2" key="1">
    <citation type="submission" date="2021-06" db="EMBL/GenBank/DDBJ databases">
        <title>Comparative genomics, transcriptomics and evolutionary studies reveal genomic signatures of adaptation to plant cell wall in hemibiotrophic fungi.</title>
        <authorList>
            <consortium name="DOE Joint Genome Institute"/>
            <person name="Baroncelli R."/>
            <person name="Diaz J.F."/>
            <person name="Benocci T."/>
            <person name="Peng M."/>
            <person name="Battaglia E."/>
            <person name="Haridas S."/>
            <person name="Andreopoulos W."/>
            <person name="Labutti K."/>
            <person name="Pangilinan J."/>
            <person name="Floch G.L."/>
            <person name="Makela M.R."/>
            <person name="Henrissat B."/>
            <person name="Grigoriev I.V."/>
            <person name="Crouch J.A."/>
            <person name="De Vries R.P."/>
            <person name="Sukno S.A."/>
            <person name="Thon M.R."/>
        </authorList>
    </citation>
    <scope>NUCLEOTIDE SEQUENCE</scope>
    <source>
        <strain evidence="2">MAFF235873</strain>
    </source>
</reference>
<evidence type="ECO:0000256" key="1">
    <source>
        <dbReference type="SAM" id="MobiDB-lite"/>
    </source>
</evidence>
<dbReference type="PROSITE" id="PS51257">
    <property type="entry name" value="PROKAR_LIPOPROTEIN"/>
    <property type="match status" value="1"/>
</dbReference>
<name>A0AAD9HPL2_9PEZI</name>
<protein>
    <submittedName>
        <fullName evidence="2">Uncharacterized protein</fullName>
    </submittedName>
</protein>
<keyword evidence="3" id="KW-1185">Reference proteome</keyword>
<accession>A0AAD9HPL2</accession>
<sequence length="180" mass="20216">MTVSRADTGPQCAATWSLGWFGCFLRREPSNVGGVSWFSQHCRAHVVGYCVICWRCRYPFFGRLIGAAKWVSFFLSPFPTCSYMPDSRYIPPTSHTRAPNLRLHHTNLASTTRTGGWPTDPWKRKNWSSGREEFRLAGPSFPLLCLSPAPLLPPVAGRRCAKGKMGSKDQPVRRAQSSRI</sequence>
<dbReference type="EMBL" id="MU842834">
    <property type="protein sequence ID" value="KAK2032102.1"/>
    <property type="molecule type" value="Genomic_DNA"/>
</dbReference>
<evidence type="ECO:0000313" key="2">
    <source>
        <dbReference type="EMBL" id="KAK2032102.1"/>
    </source>
</evidence>
<comment type="caution">
    <text evidence="2">The sequence shown here is derived from an EMBL/GenBank/DDBJ whole genome shotgun (WGS) entry which is preliminary data.</text>
</comment>
<dbReference type="AlphaFoldDB" id="A0AAD9HPL2"/>